<dbReference type="Proteomes" id="UP000765509">
    <property type="component" value="Unassembled WGS sequence"/>
</dbReference>
<dbReference type="AlphaFoldDB" id="A0A9Q3PS23"/>
<protein>
    <submittedName>
        <fullName evidence="2">Uncharacterized protein</fullName>
    </submittedName>
</protein>
<feature type="region of interest" description="Disordered" evidence="1">
    <location>
        <begin position="13"/>
        <end position="46"/>
    </location>
</feature>
<comment type="caution">
    <text evidence="2">The sequence shown here is derived from an EMBL/GenBank/DDBJ whole genome shotgun (WGS) entry which is preliminary data.</text>
</comment>
<feature type="region of interest" description="Disordered" evidence="1">
    <location>
        <begin position="283"/>
        <end position="304"/>
    </location>
</feature>
<evidence type="ECO:0000313" key="3">
    <source>
        <dbReference type="Proteomes" id="UP000765509"/>
    </source>
</evidence>
<keyword evidence="3" id="KW-1185">Reference proteome</keyword>
<evidence type="ECO:0000256" key="1">
    <source>
        <dbReference type="SAM" id="MobiDB-lite"/>
    </source>
</evidence>
<name>A0A9Q3PS23_9BASI</name>
<proteinExistence type="predicted"/>
<gene>
    <name evidence="2" type="ORF">O181_110950</name>
</gene>
<sequence>MFDFLIDVVPAEHPPPSQNPMALSQNPSLIPSTSNYKRRHMSSELSSNPIRKKKFNSRVNRNLPPQEVAIPIFNEEDVQSAFVPSPRQRAVPIPDSELIGPPSRPWEMAVPITRDSNLMVADWEMAVPLSSSSQNCLADHTQNSMSPNPAQLSGLSEGQTIGDLIDEIIQDEIVKKEEDDEEELGDWEKAVPVTETDYLNNNHPENSESWERAVPILTNQAAGPSGPSSWELAVPITPFPDSNLVSSHSTGSECQFNQIRLGSHGLVPIDPLLCDDLAVKLEPASDEEEIPPSSHGDVFIKQEE</sequence>
<evidence type="ECO:0000313" key="2">
    <source>
        <dbReference type="EMBL" id="MBW0571235.1"/>
    </source>
</evidence>
<dbReference type="EMBL" id="AVOT02087776">
    <property type="protein sequence ID" value="MBW0571235.1"/>
    <property type="molecule type" value="Genomic_DNA"/>
</dbReference>
<feature type="compositionally biased region" description="Polar residues" evidence="1">
    <location>
        <begin position="19"/>
        <end position="35"/>
    </location>
</feature>
<dbReference type="OrthoDB" id="1272441at2759"/>
<reference evidence="2" key="1">
    <citation type="submission" date="2021-03" db="EMBL/GenBank/DDBJ databases">
        <title>Draft genome sequence of rust myrtle Austropuccinia psidii MF-1, a brazilian biotype.</title>
        <authorList>
            <person name="Quecine M.C."/>
            <person name="Pachon D.M.R."/>
            <person name="Bonatelli M.L."/>
            <person name="Correr F.H."/>
            <person name="Franceschini L.M."/>
            <person name="Leite T.F."/>
            <person name="Margarido G.R.A."/>
            <person name="Almeida C.A."/>
            <person name="Ferrarezi J.A."/>
            <person name="Labate C.A."/>
        </authorList>
    </citation>
    <scope>NUCLEOTIDE SEQUENCE</scope>
    <source>
        <strain evidence="2">MF-1</strain>
    </source>
</reference>
<organism evidence="2 3">
    <name type="scientific">Austropuccinia psidii MF-1</name>
    <dbReference type="NCBI Taxonomy" id="1389203"/>
    <lineage>
        <taxon>Eukaryota</taxon>
        <taxon>Fungi</taxon>
        <taxon>Dikarya</taxon>
        <taxon>Basidiomycota</taxon>
        <taxon>Pucciniomycotina</taxon>
        <taxon>Pucciniomycetes</taxon>
        <taxon>Pucciniales</taxon>
        <taxon>Sphaerophragmiaceae</taxon>
        <taxon>Austropuccinia</taxon>
    </lineage>
</organism>
<accession>A0A9Q3PS23</accession>